<protein>
    <submittedName>
        <fullName evidence="1">Uncharacterized protein</fullName>
    </submittedName>
</protein>
<proteinExistence type="predicted"/>
<dbReference type="RefSeq" id="WP_011701044.1">
    <property type="nucleotide sequence ID" value="NC_008555.1"/>
</dbReference>
<dbReference type="AlphaFoldDB" id="A0AF15"/>
<name>A0AF15_LISW6</name>
<dbReference type="GeneID" id="61190705"/>
<evidence type="ECO:0000313" key="1">
    <source>
        <dbReference type="EMBL" id="CAK19597.1"/>
    </source>
</evidence>
<dbReference type="STRING" id="386043.lwe0179"/>
<dbReference type="KEGG" id="lwe:lwe0179"/>
<accession>A0AF15</accession>
<evidence type="ECO:0000313" key="2">
    <source>
        <dbReference type="Proteomes" id="UP000000779"/>
    </source>
</evidence>
<organism evidence="1 2">
    <name type="scientific">Listeria welshimeri serovar 6b (strain ATCC 35897 / DSM 20650 / CCUG 15529 / CIP 8149 / NCTC 11857 / SLCC 5334 / V8)</name>
    <dbReference type="NCBI Taxonomy" id="386043"/>
    <lineage>
        <taxon>Bacteria</taxon>
        <taxon>Bacillati</taxon>
        <taxon>Bacillota</taxon>
        <taxon>Bacilli</taxon>
        <taxon>Bacillales</taxon>
        <taxon>Listeriaceae</taxon>
        <taxon>Listeria</taxon>
    </lineage>
</organism>
<sequence length="56" mass="6690">MKADKEKRLKSRTLADFKRFFITLNKTQTIFDKKVKKNIIKIADSNRQMLDLLISF</sequence>
<dbReference type="EMBL" id="AM263198">
    <property type="protein sequence ID" value="CAK19597.1"/>
    <property type="molecule type" value="Genomic_DNA"/>
</dbReference>
<dbReference type="HOGENOM" id="CLU_3008918_0_0_9"/>
<reference evidence="1 2" key="1">
    <citation type="journal article" date="2006" name="J. Bacteriol.">
        <title>Whole-genome sequence of Listeria welshimeri reveals common steps in genome reduction with Listeria innocua as compared to Listeria monocytogenes.</title>
        <authorList>
            <person name="Hain T."/>
            <person name="Steinweg C."/>
            <person name="Kuenne C.T."/>
            <person name="Billion A."/>
            <person name="Ghai R."/>
            <person name="Chatterjee S.S."/>
            <person name="Domann E."/>
            <person name="Kaerst U."/>
            <person name="Goesmann A."/>
            <person name="Bekel T."/>
            <person name="Bartels D."/>
            <person name="Kaiser O."/>
            <person name="Meyer F."/>
            <person name="Puehler A."/>
            <person name="Weisshaar B."/>
            <person name="Wehland J."/>
            <person name="Liang C."/>
            <person name="Dandekar T."/>
            <person name="Lampidis R."/>
            <person name="Kreft J."/>
            <person name="Goebel W."/>
            <person name="Chakraborty T."/>
        </authorList>
    </citation>
    <scope>NUCLEOTIDE SEQUENCE [LARGE SCALE GENOMIC DNA]</scope>
    <source>
        <strain evidence="2">ATCC 35897 / DSM 20650 / CIP 8149 / NCTC 11857 / SLCC 5334 / V8</strain>
    </source>
</reference>
<dbReference type="Proteomes" id="UP000000779">
    <property type="component" value="Chromosome"/>
</dbReference>
<gene>
    <name evidence="1" type="ordered locus">lwe0179</name>
</gene>